<keyword evidence="11" id="KW-1185">Reference proteome</keyword>
<keyword evidence="3" id="KW-0813">Transport</keyword>
<gene>
    <name evidence="10" type="ORF">PVAP13_2NG563200</name>
</gene>
<protein>
    <submittedName>
        <fullName evidence="10">Uncharacterized protein</fullName>
    </submittedName>
</protein>
<organism evidence="10 11">
    <name type="scientific">Panicum virgatum</name>
    <name type="common">Blackwell switchgrass</name>
    <dbReference type="NCBI Taxonomy" id="38727"/>
    <lineage>
        <taxon>Eukaryota</taxon>
        <taxon>Viridiplantae</taxon>
        <taxon>Streptophyta</taxon>
        <taxon>Embryophyta</taxon>
        <taxon>Tracheophyta</taxon>
        <taxon>Spermatophyta</taxon>
        <taxon>Magnoliopsida</taxon>
        <taxon>Liliopsida</taxon>
        <taxon>Poales</taxon>
        <taxon>Poaceae</taxon>
        <taxon>PACMAD clade</taxon>
        <taxon>Panicoideae</taxon>
        <taxon>Panicodae</taxon>
        <taxon>Paniceae</taxon>
        <taxon>Panicinae</taxon>
        <taxon>Panicum</taxon>
        <taxon>Panicum sect. Hiantes</taxon>
    </lineage>
</organism>
<keyword evidence="7" id="KW-0139">CF(1)</keyword>
<evidence type="ECO:0000256" key="7">
    <source>
        <dbReference type="ARBA" id="ARBA00023196"/>
    </source>
</evidence>
<dbReference type="EMBL" id="CM029040">
    <property type="protein sequence ID" value="KAG2638038.1"/>
    <property type="molecule type" value="Genomic_DNA"/>
</dbReference>
<dbReference type="GO" id="GO:0045259">
    <property type="term" value="C:proton-transporting ATP synthase complex"/>
    <property type="evidence" value="ECO:0007669"/>
    <property type="project" value="UniProtKB-KW"/>
</dbReference>
<keyword evidence="4" id="KW-0375">Hydrogen ion transport</keyword>
<reference evidence="10" key="1">
    <citation type="submission" date="2020-05" db="EMBL/GenBank/DDBJ databases">
        <title>WGS assembly of Panicum virgatum.</title>
        <authorList>
            <person name="Lovell J.T."/>
            <person name="Jenkins J."/>
            <person name="Shu S."/>
            <person name="Juenger T.E."/>
            <person name="Schmutz J."/>
        </authorList>
    </citation>
    <scope>NUCLEOTIDE SEQUENCE</scope>
    <source>
        <strain evidence="10">AP13</strain>
    </source>
</reference>
<evidence type="ECO:0000256" key="2">
    <source>
        <dbReference type="ARBA" id="ARBA00007681"/>
    </source>
</evidence>
<proteinExistence type="inferred from homology"/>
<evidence type="ECO:0000313" key="10">
    <source>
        <dbReference type="EMBL" id="KAG2638038.1"/>
    </source>
</evidence>
<evidence type="ECO:0000256" key="9">
    <source>
        <dbReference type="SAM" id="MobiDB-lite"/>
    </source>
</evidence>
<evidence type="ECO:0000256" key="1">
    <source>
        <dbReference type="ARBA" id="ARBA00004170"/>
    </source>
</evidence>
<accession>A0A8T0VSR3</accession>
<dbReference type="AlphaFoldDB" id="A0A8T0VSR3"/>
<dbReference type="Gene3D" id="1.10.287.80">
    <property type="entry name" value="ATP synthase, gamma subunit, helix hairpin domain"/>
    <property type="match status" value="1"/>
</dbReference>
<keyword evidence="8" id="KW-0066">ATP synthesis</keyword>
<sequence>MSARGDKREGARSDWCGSERRRRSWPTRWAAARTPTKIESNRQISDLPYQIKAPAPTPRAVRLTTSPREMPREASAEARRCVWEQVKTTSWTGCWSRARARSLRRRRVRGRGWRPRRARPWCSALLQVHRGAREGEHRDAAIRPRPAVRAGPRAILDALLLLYLNTQILRALHESLAGELDARMSATSSATGVGWIWASWGAGHLDCGFPSACMPVLRAARGPGQTFSNVAPLLKSADG</sequence>
<dbReference type="Proteomes" id="UP000823388">
    <property type="component" value="Chromosome 2N"/>
</dbReference>
<keyword evidence="5" id="KW-0406">Ion transport</keyword>
<evidence type="ECO:0000256" key="5">
    <source>
        <dbReference type="ARBA" id="ARBA00023065"/>
    </source>
</evidence>
<comment type="subcellular location">
    <subcellularLocation>
        <location evidence="1">Membrane</location>
        <topology evidence="1">Peripheral membrane protein</topology>
    </subcellularLocation>
</comment>
<dbReference type="SUPFAM" id="SSF52943">
    <property type="entry name" value="ATP synthase (F1-ATPase), gamma subunit"/>
    <property type="match status" value="1"/>
</dbReference>
<evidence type="ECO:0000313" key="11">
    <source>
        <dbReference type="Proteomes" id="UP000823388"/>
    </source>
</evidence>
<dbReference type="GO" id="GO:0046933">
    <property type="term" value="F:proton-transporting ATP synthase activity, rotational mechanism"/>
    <property type="evidence" value="ECO:0007669"/>
    <property type="project" value="InterPro"/>
</dbReference>
<evidence type="ECO:0000256" key="4">
    <source>
        <dbReference type="ARBA" id="ARBA00022781"/>
    </source>
</evidence>
<evidence type="ECO:0000256" key="3">
    <source>
        <dbReference type="ARBA" id="ARBA00022448"/>
    </source>
</evidence>
<feature type="compositionally biased region" description="Basic and acidic residues" evidence="9">
    <location>
        <begin position="1"/>
        <end position="12"/>
    </location>
</feature>
<comment type="caution">
    <text evidence="10">The sequence shown here is derived from an EMBL/GenBank/DDBJ whole genome shotgun (WGS) entry which is preliminary data.</text>
</comment>
<name>A0A8T0VSR3_PANVG</name>
<evidence type="ECO:0000256" key="6">
    <source>
        <dbReference type="ARBA" id="ARBA00023136"/>
    </source>
</evidence>
<comment type="similarity">
    <text evidence="2">Belongs to the ATPase gamma chain family.</text>
</comment>
<dbReference type="InterPro" id="IPR035968">
    <property type="entry name" value="ATP_synth_F1_ATPase_gsu"/>
</dbReference>
<feature type="region of interest" description="Disordered" evidence="9">
    <location>
        <begin position="1"/>
        <end position="37"/>
    </location>
</feature>
<evidence type="ECO:0000256" key="8">
    <source>
        <dbReference type="ARBA" id="ARBA00023310"/>
    </source>
</evidence>
<keyword evidence="6" id="KW-0472">Membrane</keyword>